<sequence length="133" mass="14862">MFSKKIKIIALVLLLVVAGFIIYDSTSQPTPTDLKGGFKEVALYRNPNNTGPIIRIYAATVADRSQADLQAYGNMMPYTKYGETTVYFFDEQQDFPSTLQADDPHFDARYNDNCIAVYKKDANGQVSVTDAPF</sequence>
<dbReference type="OrthoDB" id="709006at2"/>
<dbReference type="AlphaFoldDB" id="A0A316AQV4"/>
<gene>
    <name evidence="1" type="ORF">CLV98_102514</name>
</gene>
<protein>
    <submittedName>
        <fullName evidence="1">Uncharacterized protein</fullName>
    </submittedName>
</protein>
<proteinExistence type="predicted"/>
<evidence type="ECO:0000313" key="1">
    <source>
        <dbReference type="EMBL" id="PWJ59679.1"/>
    </source>
</evidence>
<keyword evidence="2" id="KW-1185">Reference proteome</keyword>
<evidence type="ECO:0000313" key="2">
    <source>
        <dbReference type="Proteomes" id="UP000245880"/>
    </source>
</evidence>
<accession>A0A316AQV4</accession>
<dbReference type="RefSeq" id="WP_109673522.1">
    <property type="nucleotide sequence ID" value="NZ_QGDT01000002.1"/>
</dbReference>
<organism evidence="1 2">
    <name type="scientific">Dyadobacter jejuensis</name>
    <dbReference type="NCBI Taxonomy" id="1082580"/>
    <lineage>
        <taxon>Bacteria</taxon>
        <taxon>Pseudomonadati</taxon>
        <taxon>Bacteroidota</taxon>
        <taxon>Cytophagia</taxon>
        <taxon>Cytophagales</taxon>
        <taxon>Spirosomataceae</taxon>
        <taxon>Dyadobacter</taxon>
    </lineage>
</organism>
<dbReference type="EMBL" id="QGDT01000002">
    <property type="protein sequence ID" value="PWJ59679.1"/>
    <property type="molecule type" value="Genomic_DNA"/>
</dbReference>
<dbReference type="Proteomes" id="UP000245880">
    <property type="component" value="Unassembled WGS sequence"/>
</dbReference>
<comment type="caution">
    <text evidence="1">The sequence shown here is derived from an EMBL/GenBank/DDBJ whole genome shotgun (WGS) entry which is preliminary data.</text>
</comment>
<reference evidence="1 2" key="1">
    <citation type="submission" date="2018-03" db="EMBL/GenBank/DDBJ databases">
        <title>Genomic Encyclopedia of Archaeal and Bacterial Type Strains, Phase II (KMG-II): from individual species to whole genera.</title>
        <authorList>
            <person name="Goeker M."/>
        </authorList>
    </citation>
    <scope>NUCLEOTIDE SEQUENCE [LARGE SCALE GENOMIC DNA]</scope>
    <source>
        <strain evidence="1 2">DSM 100346</strain>
    </source>
</reference>
<name>A0A316AQV4_9BACT</name>